<accession>A0A1I8QDX0</accession>
<sequence length="130" mass="14691">MPAKSNNSSSLEPTTTTVTTPSPTPSIATQSQLLERSHSIESHHSKAKAKFLQPKQEYPTSSLNSRHFTLKRQKRISENRPIPMKKRTSSMRKSRSLDADRAYSLASIQSPLWVTLTNARTIEELSREQI</sequence>
<reference evidence="2" key="1">
    <citation type="submission" date="2020-05" db="UniProtKB">
        <authorList>
            <consortium name="EnsemblMetazoa"/>
        </authorList>
    </citation>
    <scope>IDENTIFICATION</scope>
    <source>
        <strain evidence="2">USDA</strain>
    </source>
</reference>
<evidence type="ECO:0000256" key="1">
    <source>
        <dbReference type="SAM" id="MobiDB-lite"/>
    </source>
</evidence>
<proteinExistence type="predicted"/>
<feature type="compositionally biased region" description="Basic residues" evidence="1">
    <location>
        <begin position="83"/>
        <end position="94"/>
    </location>
</feature>
<evidence type="ECO:0000313" key="3">
    <source>
        <dbReference type="Proteomes" id="UP000095300"/>
    </source>
</evidence>
<feature type="compositionally biased region" description="Basic and acidic residues" evidence="1">
    <location>
        <begin position="35"/>
        <end position="44"/>
    </location>
</feature>
<dbReference type="VEuPathDB" id="VectorBase:SCAU016216"/>
<dbReference type="EnsemblMetazoa" id="SCAU016216-RA">
    <property type="protein sequence ID" value="SCAU016216-PA"/>
    <property type="gene ID" value="SCAU016216"/>
</dbReference>
<dbReference type="KEGG" id="scac:106093391"/>
<feature type="compositionally biased region" description="Low complexity" evidence="1">
    <location>
        <begin position="8"/>
        <end position="31"/>
    </location>
</feature>
<dbReference type="OrthoDB" id="8188129at2759"/>
<evidence type="ECO:0000313" key="2">
    <source>
        <dbReference type="EnsemblMetazoa" id="SCAU016216-PA"/>
    </source>
</evidence>
<organism evidence="2 3">
    <name type="scientific">Stomoxys calcitrans</name>
    <name type="common">Stable fly</name>
    <name type="synonym">Conops calcitrans</name>
    <dbReference type="NCBI Taxonomy" id="35570"/>
    <lineage>
        <taxon>Eukaryota</taxon>
        <taxon>Metazoa</taxon>
        <taxon>Ecdysozoa</taxon>
        <taxon>Arthropoda</taxon>
        <taxon>Hexapoda</taxon>
        <taxon>Insecta</taxon>
        <taxon>Pterygota</taxon>
        <taxon>Neoptera</taxon>
        <taxon>Endopterygota</taxon>
        <taxon>Diptera</taxon>
        <taxon>Brachycera</taxon>
        <taxon>Muscomorpha</taxon>
        <taxon>Muscoidea</taxon>
        <taxon>Muscidae</taxon>
        <taxon>Stomoxys</taxon>
    </lineage>
</organism>
<name>A0A1I8QDX0_STOCA</name>
<feature type="region of interest" description="Disordered" evidence="1">
    <location>
        <begin position="1"/>
        <end position="96"/>
    </location>
</feature>
<protein>
    <submittedName>
        <fullName evidence="2">Uncharacterized protein</fullName>
    </submittedName>
</protein>
<feature type="compositionally biased region" description="Polar residues" evidence="1">
    <location>
        <begin position="58"/>
        <end position="67"/>
    </location>
</feature>
<keyword evidence="3" id="KW-1185">Reference proteome</keyword>
<dbReference type="AlphaFoldDB" id="A0A1I8QDX0"/>
<gene>
    <name evidence="2" type="primary">106093391</name>
</gene>
<dbReference type="Proteomes" id="UP000095300">
    <property type="component" value="Unassembled WGS sequence"/>
</dbReference>